<organism evidence="6 7">
    <name type="scientific">Paenibacillus glucanolyticus</name>
    <dbReference type="NCBI Taxonomy" id="59843"/>
    <lineage>
        <taxon>Bacteria</taxon>
        <taxon>Bacillati</taxon>
        <taxon>Bacillota</taxon>
        <taxon>Bacilli</taxon>
        <taxon>Bacillales</taxon>
        <taxon>Paenibacillaceae</taxon>
        <taxon>Paenibacillus</taxon>
    </lineage>
</organism>
<dbReference type="GeneID" id="97556121"/>
<dbReference type="Pfam" id="PF14870">
    <property type="entry name" value="PSII_BNR"/>
    <property type="match status" value="1"/>
</dbReference>
<dbReference type="Proteomes" id="UP000076796">
    <property type="component" value="Unassembled WGS sequence"/>
</dbReference>
<comment type="caution">
    <text evidence="6">The sequence shown here is derived from an EMBL/GenBank/DDBJ whole genome shotgun (WGS) entry which is preliminary data.</text>
</comment>
<evidence type="ECO:0000259" key="5">
    <source>
        <dbReference type="Pfam" id="PF14870"/>
    </source>
</evidence>
<dbReference type="GO" id="GO:0015979">
    <property type="term" value="P:photosynthesis"/>
    <property type="evidence" value="ECO:0007669"/>
    <property type="project" value="UniProtKB-KW"/>
</dbReference>
<keyword evidence="7" id="KW-1185">Reference proteome</keyword>
<dbReference type="InterPro" id="IPR036278">
    <property type="entry name" value="Sialidase_sf"/>
</dbReference>
<accession>A0A163LQH1</accession>
<evidence type="ECO:0000256" key="1">
    <source>
        <dbReference type="ARBA" id="ARBA00022531"/>
    </source>
</evidence>
<dbReference type="STRING" id="59843.A3958_20780"/>
<feature type="region of interest" description="Disordered" evidence="3">
    <location>
        <begin position="29"/>
        <end position="52"/>
    </location>
</feature>
<dbReference type="PANTHER" id="PTHR47199">
    <property type="entry name" value="PHOTOSYSTEM II STABILITY/ASSEMBLY FACTOR HCF136, CHLOROPLASTIC"/>
    <property type="match status" value="1"/>
</dbReference>
<dbReference type="Gene3D" id="2.130.10.10">
    <property type="entry name" value="YVTN repeat-like/Quinoprotein amine dehydrogenase"/>
    <property type="match status" value="2"/>
</dbReference>
<dbReference type="OrthoDB" id="501835at2"/>
<name>A0A163LQH1_9BACL</name>
<feature type="domain" description="Photosynthesis system II assembly factor Ycf48/Hcf136-like" evidence="5">
    <location>
        <begin position="131"/>
        <end position="274"/>
    </location>
</feature>
<protein>
    <recommendedName>
        <fullName evidence="5">Photosynthesis system II assembly factor Ycf48/Hcf136-like domain-containing protein</fullName>
    </recommendedName>
</protein>
<dbReference type="InterPro" id="IPR028203">
    <property type="entry name" value="PSII_CF48-like_dom"/>
</dbReference>
<keyword evidence="1" id="KW-0602">Photosynthesis</keyword>
<dbReference type="GO" id="GO:0009523">
    <property type="term" value="C:photosystem II"/>
    <property type="evidence" value="ECO:0007669"/>
    <property type="project" value="UniProtKB-KW"/>
</dbReference>
<keyword evidence="4" id="KW-0732">Signal</keyword>
<sequence length="434" mass="48077">MRSSRFIFWLSMLAMMAVMLAACTSEPIKQQQQQQPSTPEGPPESVEDEEEGQTITLVTPDTAMKAPEEKSKYQIHTRLTDFHLLSESTGIAWGITNTELRLYQTKDHGETWVDISPSSNVQFIDKLEYGKDIVFADKDHGWIIRNKQGSAETILLNTTNGGDSWKLSSLPKTGVVTALSFVSSQQGWIMAKGDISRGSEEKSLFHTSNNGGLWDEVMQNTEYSTSRVPGSVIPRTGSVIGLTFTDSLVGFATIREMQSSKLYITRDGGQKWKSSGQVFKSKLLDPCGSVYAGAPKLLGRGGSDSEVYIPVTCVKDNQASYMGYFTGDTGKSWNLVSFPMTGDAGKGTIQPVFRRLHDGWRMVNGIVYHSNDLGKTWKPFPRSKLLADNLAKYPNVVKLQFTSSDVGWMLIETTDKKRSRLMKSSDGGETWQGL</sequence>
<reference evidence="6" key="1">
    <citation type="journal article" date="2016" name="Genome Announc.">
        <title>Draft genomes of two strains of Paenibacillus glucanolyticus with capability to degrade lignocellulose.</title>
        <authorList>
            <person name="Mathews S.L."/>
            <person name="Pawlak J."/>
            <person name="Grunden A.M."/>
        </authorList>
    </citation>
    <scope>NUCLEOTIDE SEQUENCE [LARGE SCALE GENOMIC DNA]</scope>
    <source>
        <strain evidence="6">SLM1</strain>
    </source>
</reference>
<dbReference type="SUPFAM" id="SSF50939">
    <property type="entry name" value="Sialidases"/>
    <property type="match status" value="1"/>
</dbReference>
<evidence type="ECO:0000256" key="2">
    <source>
        <dbReference type="ARBA" id="ARBA00023276"/>
    </source>
</evidence>
<dbReference type="AlphaFoldDB" id="A0A163LQH1"/>
<dbReference type="CDD" id="cd15482">
    <property type="entry name" value="Sialidase_non-viral"/>
    <property type="match status" value="1"/>
</dbReference>
<dbReference type="InterPro" id="IPR015943">
    <property type="entry name" value="WD40/YVTN_repeat-like_dom_sf"/>
</dbReference>
<feature type="signal peptide" evidence="4">
    <location>
        <begin position="1"/>
        <end position="21"/>
    </location>
</feature>
<evidence type="ECO:0000313" key="6">
    <source>
        <dbReference type="EMBL" id="KZS48351.1"/>
    </source>
</evidence>
<keyword evidence="2" id="KW-0604">Photosystem II</keyword>
<dbReference type="EMBL" id="LWMH01000001">
    <property type="protein sequence ID" value="KZS48351.1"/>
    <property type="molecule type" value="Genomic_DNA"/>
</dbReference>
<gene>
    <name evidence="6" type="ORF">AWU65_21660</name>
</gene>
<dbReference type="PANTHER" id="PTHR47199:SF2">
    <property type="entry name" value="PHOTOSYSTEM II STABILITY_ASSEMBLY FACTOR HCF136, CHLOROPLASTIC"/>
    <property type="match status" value="1"/>
</dbReference>
<feature type="chain" id="PRO_5038857468" description="Photosynthesis system II assembly factor Ycf48/Hcf136-like domain-containing protein" evidence="4">
    <location>
        <begin position="22"/>
        <end position="434"/>
    </location>
</feature>
<evidence type="ECO:0000256" key="3">
    <source>
        <dbReference type="SAM" id="MobiDB-lite"/>
    </source>
</evidence>
<proteinExistence type="predicted"/>
<dbReference type="PROSITE" id="PS51257">
    <property type="entry name" value="PROKAR_LIPOPROTEIN"/>
    <property type="match status" value="1"/>
</dbReference>
<dbReference type="RefSeq" id="WP_063479277.1">
    <property type="nucleotide sequence ID" value="NZ_CP147845.1"/>
</dbReference>
<evidence type="ECO:0000313" key="7">
    <source>
        <dbReference type="Proteomes" id="UP000076796"/>
    </source>
</evidence>
<evidence type="ECO:0000256" key="4">
    <source>
        <dbReference type="SAM" id="SignalP"/>
    </source>
</evidence>